<dbReference type="AlphaFoldDB" id="A0A3A4L9G4"/>
<keyword evidence="3" id="KW-1185">Reference proteome</keyword>
<proteinExistence type="predicted"/>
<dbReference type="EMBL" id="QZFU01000006">
    <property type="protein sequence ID" value="RJO79912.1"/>
    <property type="molecule type" value="Genomic_DNA"/>
</dbReference>
<name>A0A3A4L9G4_9NOCA</name>
<sequence>MTSDIDGEPEPSTLARRQLGRLLRDRRDQTGMSLAKAAELAEISQSALQRIEAGRTRKVRVLDVRSLCGLYGVQKRDAARMVQLARQATTTSWYTAFSGLYSDDAFNLHAELTAEARHMVSYQEIVFALVQTPSYARALISRHYAGEPMSLIDRKVDLRMQRRSLVLRKSDPASLELLLHESALHRSVGSRRTMAGQMRYLAEISKLPNISIRIHPYRAGCAFGMMHGPFWILDFGTDPKGQPEEPPLVYIEGSGKADLFMEAEEDVARFQTIAAAIRKGSHDEDKSRDLLRQVAKEYAR</sequence>
<dbReference type="InterPro" id="IPR010982">
    <property type="entry name" value="Lambda_DNA-bd_dom_sf"/>
</dbReference>
<evidence type="ECO:0000313" key="2">
    <source>
        <dbReference type="EMBL" id="RJO79912.1"/>
    </source>
</evidence>
<dbReference type="RefSeq" id="WP_120037035.1">
    <property type="nucleotide sequence ID" value="NZ_QZFU01000006.1"/>
</dbReference>
<dbReference type="Gene3D" id="1.10.260.40">
    <property type="entry name" value="lambda repressor-like DNA-binding domains"/>
    <property type="match status" value="1"/>
</dbReference>
<evidence type="ECO:0000313" key="3">
    <source>
        <dbReference type="Proteomes" id="UP000266677"/>
    </source>
</evidence>
<accession>A0A3A4L9G4</accession>
<dbReference type="GO" id="GO:0003677">
    <property type="term" value="F:DNA binding"/>
    <property type="evidence" value="ECO:0007669"/>
    <property type="project" value="InterPro"/>
</dbReference>
<evidence type="ECO:0000259" key="1">
    <source>
        <dbReference type="PROSITE" id="PS50943"/>
    </source>
</evidence>
<dbReference type="SMART" id="SM00530">
    <property type="entry name" value="HTH_XRE"/>
    <property type="match status" value="1"/>
</dbReference>
<dbReference type="SUPFAM" id="SSF47413">
    <property type="entry name" value="lambda repressor-like DNA-binding domains"/>
    <property type="match status" value="1"/>
</dbReference>
<organism evidence="2 3">
    <name type="scientific">Nocardia panacis</name>
    <dbReference type="NCBI Taxonomy" id="2340916"/>
    <lineage>
        <taxon>Bacteria</taxon>
        <taxon>Bacillati</taxon>
        <taxon>Actinomycetota</taxon>
        <taxon>Actinomycetes</taxon>
        <taxon>Mycobacteriales</taxon>
        <taxon>Nocardiaceae</taxon>
        <taxon>Nocardia</taxon>
    </lineage>
</organism>
<dbReference type="Pfam" id="PF13560">
    <property type="entry name" value="HTH_31"/>
    <property type="match status" value="1"/>
</dbReference>
<dbReference type="InterPro" id="IPR043917">
    <property type="entry name" value="DUF5753"/>
</dbReference>
<gene>
    <name evidence="2" type="ORF">D5S18_01210</name>
</gene>
<feature type="domain" description="HTH cro/C1-type" evidence="1">
    <location>
        <begin position="23"/>
        <end position="78"/>
    </location>
</feature>
<dbReference type="Pfam" id="PF19054">
    <property type="entry name" value="DUF5753"/>
    <property type="match status" value="1"/>
</dbReference>
<dbReference type="InterPro" id="IPR001387">
    <property type="entry name" value="Cro/C1-type_HTH"/>
</dbReference>
<dbReference type="Proteomes" id="UP000266677">
    <property type="component" value="Unassembled WGS sequence"/>
</dbReference>
<reference evidence="2 3" key="1">
    <citation type="submission" date="2018-09" db="EMBL/GenBank/DDBJ databases">
        <title>YIM PH21274 draft genome.</title>
        <authorList>
            <person name="Miao C."/>
        </authorList>
    </citation>
    <scope>NUCLEOTIDE SEQUENCE [LARGE SCALE GENOMIC DNA]</scope>
    <source>
        <strain evidence="2 3">YIM PH 21724</strain>
    </source>
</reference>
<dbReference type="OrthoDB" id="4285266at2"/>
<comment type="caution">
    <text evidence="2">The sequence shown here is derived from an EMBL/GenBank/DDBJ whole genome shotgun (WGS) entry which is preliminary data.</text>
</comment>
<protein>
    <submittedName>
        <fullName evidence="2">XRE family transcriptional regulator</fullName>
    </submittedName>
</protein>
<dbReference type="CDD" id="cd00093">
    <property type="entry name" value="HTH_XRE"/>
    <property type="match status" value="1"/>
</dbReference>
<dbReference type="PROSITE" id="PS50943">
    <property type="entry name" value="HTH_CROC1"/>
    <property type="match status" value="1"/>
</dbReference>